<comment type="caution">
    <text evidence="1">The sequence shown here is derived from an EMBL/GenBank/DDBJ whole genome shotgun (WGS) entry which is preliminary data.</text>
</comment>
<name>A0A6D2K3N9_9BRAS</name>
<evidence type="ECO:0000313" key="2">
    <source>
        <dbReference type="Proteomes" id="UP000467841"/>
    </source>
</evidence>
<gene>
    <name evidence="1" type="ORF">MERR_LOCUS36019</name>
</gene>
<dbReference type="Proteomes" id="UP000467841">
    <property type="component" value="Unassembled WGS sequence"/>
</dbReference>
<evidence type="ECO:0000313" key="1">
    <source>
        <dbReference type="EMBL" id="CAA7048784.1"/>
    </source>
</evidence>
<reference evidence="1" key="1">
    <citation type="submission" date="2020-01" db="EMBL/GenBank/DDBJ databases">
        <authorList>
            <person name="Mishra B."/>
        </authorList>
    </citation>
    <scope>NUCLEOTIDE SEQUENCE [LARGE SCALE GENOMIC DNA]</scope>
</reference>
<accession>A0A6D2K3N9</accession>
<dbReference type="EMBL" id="CACVBM020001396">
    <property type="protein sequence ID" value="CAA7048784.1"/>
    <property type="molecule type" value="Genomic_DNA"/>
</dbReference>
<sequence length="93" mass="11204">MIRGWQHEADEKHRNNYMERGLFIQDKVQDYVELWGKWKNHTGYPFGDLRNKLVGDLWPVQYSKFGRNYCRRDEGKNLLTYLIYGLSSEADML</sequence>
<keyword evidence="2" id="KW-1185">Reference proteome</keyword>
<protein>
    <submittedName>
        <fullName evidence="1">Uncharacterized protein</fullName>
    </submittedName>
</protein>
<dbReference type="OrthoDB" id="1099455at2759"/>
<organism evidence="1 2">
    <name type="scientific">Microthlaspi erraticum</name>
    <dbReference type="NCBI Taxonomy" id="1685480"/>
    <lineage>
        <taxon>Eukaryota</taxon>
        <taxon>Viridiplantae</taxon>
        <taxon>Streptophyta</taxon>
        <taxon>Embryophyta</taxon>
        <taxon>Tracheophyta</taxon>
        <taxon>Spermatophyta</taxon>
        <taxon>Magnoliopsida</taxon>
        <taxon>eudicotyledons</taxon>
        <taxon>Gunneridae</taxon>
        <taxon>Pentapetalae</taxon>
        <taxon>rosids</taxon>
        <taxon>malvids</taxon>
        <taxon>Brassicales</taxon>
        <taxon>Brassicaceae</taxon>
        <taxon>Coluteocarpeae</taxon>
        <taxon>Microthlaspi</taxon>
    </lineage>
</organism>
<dbReference type="AlphaFoldDB" id="A0A6D2K3N9"/>
<proteinExistence type="predicted"/>